<reference evidence="5" key="1">
    <citation type="submission" date="2018-09" db="EMBL/GenBank/DDBJ databases">
        <authorList>
            <person name="Zhu H."/>
        </authorList>
    </citation>
    <scope>NUCLEOTIDE SEQUENCE [LARGE SCALE GENOMIC DNA]</scope>
    <source>
        <strain evidence="5">K1W22B-1</strain>
    </source>
</reference>
<evidence type="ECO:0000259" key="3">
    <source>
        <dbReference type="Pfam" id="PF00487"/>
    </source>
</evidence>
<feature type="transmembrane region" description="Helical" evidence="2">
    <location>
        <begin position="34"/>
        <end position="52"/>
    </location>
</feature>
<accession>A0A3A5HAK3</accession>
<keyword evidence="5" id="KW-1185">Reference proteome</keyword>
<keyword evidence="2" id="KW-1133">Transmembrane helix</keyword>
<dbReference type="PANTHER" id="PTHR19353">
    <property type="entry name" value="FATTY ACID DESATURASE 2"/>
    <property type="match status" value="1"/>
</dbReference>
<dbReference type="AlphaFoldDB" id="A0A3A5HAK3"/>
<dbReference type="PANTHER" id="PTHR19353:SF19">
    <property type="entry name" value="DELTA(5) FATTY ACID DESATURASE C-RELATED"/>
    <property type="match status" value="1"/>
</dbReference>
<dbReference type="InterPro" id="IPR005804">
    <property type="entry name" value="FA_desaturase_dom"/>
</dbReference>
<dbReference type="OrthoDB" id="104711at2"/>
<keyword evidence="2" id="KW-0472">Membrane</keyword>
<dbReference type="CDD" id="cd03506">
    <property type="entry name" value="Delta6-FADS-like"/>
    <property type="match status" value="1"/>
</dbReference>
<dbReference type="GO" id="GO:0008610">
    <property type="term" value="P:lipid biosynthetic process"/>
    <property type="evidence" value="ECO:0007669"/>
    <property type="project" value="UniProtKB-ARBA"/>
</dbReference>
<proteinExistence type="predicted"/>
<evidence type="ECO:0000313" key="5">
    <source>
        <dbReference type="Proteomes" id="UP000276542"/>
    </source>
</evidence>
<feature type="transmembrane region" description="Helical" evidence="2">
    <location>
        <begin position="96"/>
        <end position="114"/>
    </location>
</feature>
<dbReference type="GO" id="GO:0016717">
    <property type="term" value="F:oxidoreductase activity, acting on paired donors, with oxidation of a pair of donors resulting in the reduction of molecular oxygen to two molecules of water"/>
    <property type="evidence" value="ECO:0007669"/>
    <property type="project" value="TreeGrafter"/>
</dbReference>
<comment type="caution">
    <text evidence="4">The sequence shown here is derived from an EMBL/GenBank/DDBJ whole genome shotgun (WGS) entry which is preliminary data.</text>
</comment>
<organism evidence="4 5">
    <name type="scientific">Nocardioides cavernaquae</name>
    <dbReference type="NCBI Taxonomy" id="2321396"/>
    <lineage>
        <taxon>Bacteria</taxon>
        <taxon>Bacillati</taxon>
        <taxon>Actinomycetota</taxon>
        <taxon>Actinomycetes</taxon>
        <taxon>Propionibacteriales</taxon>
        <taxon>Nocardioidaceae</taxon>
        <taxon>Nocardioides</taxon>
    </lineage>
</organism>
<feature type="transmembrane region" description="Helical" evidence="2">
    <location>
        <begin position="59"/>
        <end position="76"/>
    </location>
</feature>
<keyword evidence="2" id="KW-0812">Transmembrane</keyword>
<sequence>MATHPAATTRRSGYSELTREIRAAGLLRPRPGSYAVHAALVFGALAAVVTAMELWRDSWWLLGLAPAMAVVTTQINFLGHDVCHRQVTPSPGRSRFLGLVVGNLMGGLSYGWWVRKHNAHHAHPNDLDTDPDVRDGVLVFDATQATGKSGLGAFTVRHQAWFFFPFLLAEAVNLHVASFKELAYPPLRNRVAEGVLLSAHFAAYGALLVTSLTWLQVLCFFAIHKSLQGLYLGCSFAPGHKGMPVLTAAQAADPLLRQVLTSRNIRSGRFVDTALGGLNFQIEHHLFPSMARSNLRRAQPIVKRFCATHAIPYVECSAWASYSRALRHLHTVGAGLRGGESRRVARAERRATPKGPA</sequence>
<dbReference type="InterPro" id="IPR012171">
    <property type="entry name" value="Fatty_acid_desaturase"/>
</dbReference>
<feature type="region of interest" description="Disordered" evidence="1">
    <location>
        <begin position="337"/>
        <end position="357"/>
    </location>
</feature>
<protein>
    <submittedName>
        <fullName evidence="4">Acyl-CoA desaturase</fullName>
    </submittedName>
</protein>
<evidence type="ECO:0000256" key="2">
    <source>
        <dbReference type="SAM" id="Phobius"/>
    </source>
</evidence>
<feature type="transmembrane region" description="Helical" evidence="2">
    <location>
        <begin position="199"/>
        <end position="223"/>
    </location>
</feature>
<feature type="domain" description="Fatty acid desaturase" evidence="3">
    <location>
        <begin position="58"/>
        <end position="315"/>
    </location>
</feature>
<dbReference type="RefSeq" id="WP_120060397.1">
    <property type="nucleotide sequence ID" value="NZ_QYRP01000002.1"/>
</dbReference>
<evidence type="ECO:0000256" key="1">
    <source>
        <dbReference type="SAM" id="MobiDB-lite"/>
    </source>
</evidence>
<feature type="compositionally biased region" description="Basic and acidic residues" evidence="1">
    <location>
        <begin position="339"/>
        <end position="351"/>
    </location>
</feature>
<evidence type="ECO:0000313" key="4">
    <source>
        <dbReference type="EMBL" id="RJS46425.1"/>
    </source>
</evidence>
<name>A0A3A5HAK3_9ACTN</name>
<dbReference type="Proteomes" id="UP000276542">
    <property type="component" value="Unassembled WGS sequence"/>
</dbReference>
<dbReference type="PIRSF" id="PIRSF015921">
    <property type="entry name" value="FA_sphinglp_des"/>
    <property type="match status" value="1"/>
</dbReference>
<gene>
    <name evidence="4" type="ORF">D4739_09510</name>
</gene>
<dbReference type="EMBL" id="QYRP01000002">
    <property type="protein sequence ID" value="RJS46425.1"/>
    <property type="molecule type" value="Genomic_DNA"/>
</dbReference>
<dbReference type="GO" id="GO:0016020">
    <property type="term" value="C:membrane"/>
    <property type="evidence" value="ECO:0007669"/>
    <property type="project" value="TreeGrafter"/>
</dbReference>
<dbReference type="Pfam" id="PF00487">
    <property type="entry name" value="FA_desaturase"/>
    <property type="match status" value="1"/>
</dbReference>